<dbReference type="Gramene" id="TVU37242">
    <property type="protein sequence ID" value="TVU37242"/>
    <property type="gene ID" value="EJB05_10545"/>
</dbReference>
<comment type="caution">
    <text evidence="2">The sequence shown here is derived from an EMBL/GenBank/DDBJ whole genome shotgun (WGS) entry which is preliminary data.</text>
</comment>
<protein>
    <submittedName>
        <fullName evidence="2">Uncharacterized protein</fullName>
    </submittedName>
</protein>
<gene>
    <name evidence="2" type="ORF">EJB05_10545</name>
</gene>
<proteinExistence type="predicted"/>
<name>A0A5J9VLD8_9POAL</name>
<reference evidence="2 3" key="1">
    <citation type="journal article" date="2019" name="Sci. Rep.">
        <title>A high-quality genome of Eragrostis curvula grass provides insights into Poaceae evolution and supports new strategies to enhance forage quality.</title>
        <authorList>
            <person name="Carballo J."/>
            <person name="Santos B.A.C.M."/>
            <person name="Zappacosta D."/>
            <person name="Garbus I."/>
            <person name="Selva J.P."/>
            <person name="Gallo C.A."/>
            <person name="Diaz A."/>
            <person name="Albertini E."/>
            <person name="Caccamo M."/>
            <person name="Echenique V."/>
        </authorList>
    </citation>
    <scope>NUCLEOTIDE SEQUENCE [LARGE SCALE GENOMIC DNA]</scope>
    <source>
        <strain evidence="3">cv. Victoria</strain>
        <tissue evidence="2">Leaf</tissue>
    </source>
</reference>
<dbReference type="Proteomes" id="UP000324897">
    <property type="component" value="Chromosome 4"/>
</dbReference>
<evidence type="ECO:0000313" key="3">
    <source>
        <dbReference type="Proteomes" id="UP000324897"/>
    </source>
</evidence>
<evidence type="ECO:0000313" key="2">
    <source>
        <dbReference type="EMBL" id="TVU37242.1"/>
    </source>
</evidence>
<accession>A0A5J9VLD8</accession>
<feature type="compositionally biased region" description="Basic residues" evidence="1">
    <location>
        <begin position="1"/>
        <end position="16"/>
    </location>
</feature>
<sequence length="127" mass="13725">MGRRRFRHRGRRARRGSRPDPASRVRSPPPASGSPFLQETPLISDLFFSPVSGGDGGGHDERLVSVTGSPFVSESRFPAALPPSSFVAGLDMESQVMVAVLDRRQQPPSGIAGMRFSVFSTSSRDNV</sequence>
<evidence type="ECO:0000256" key="1">
    <source>
        <dbReference type="SAM" id="MobiDB-lite"/>
    </source>
</evidence>
<feature type="non-terminal residue" evidence="2">
    <location>
        <position position="1"/>
    </location>
</feature>
<organism evidence="2 3">
    <name type="scientific">Eragrostis curvula</name>
    <name type="common">weeping love grass</name>
    <dbReference type="NCBI Taxonomy" id="38414"/>
    <lineage>
        <taxon>Eukaryota</taxon>
        <taxon>Viridiplantae</taxon>
        <taxon>Streptophyta</taxon>
        <taxon>Embryophyta</taxon>
        <taxon>Tracheophyta</taxon>
        <taxon>Spermatophyta</taxon>
        <taxon>Magnoliopsida</taxon>
        <taxon>Liliopsida</taxon>
        <taxon>Poales</taxon>
        <taxon>Poaceae</taxon>
        <taxon>PACMAD clade</taxon>
        <taxon>Chloridoideae</taxon>
        <taxon>Eragrostideae</taxon>
        <taxon>Eragrostidinae</taxon>
        <taxon>Eragrostis</taxon>
    </lineage>
</organism>
<feature type="region of interest" description="Disordered" evidence="1">
    <location>
        <begin position="1"/>
        <end position="36"/>
    </location>
</feature>
<dbReference type="EMBL" id="RWGY01000007">
    <property type="protein sequence ID" value="TVU37242.1"/>
    <property type="molecule type" value="Genomic_DNA"/>
</dbReference>
<keyword evidence="3" id="KW-1185">Reference proteome</keyword>
<dbReference type="AlphaFoldDB" id="A0A5J9VLD8"/>